<dbReference type="EMBL" id="CP001098">
    <property type="protein sequence ID" value="ACL69733.1"/>
    <property type="molecule type" value="Genomic_DNA"/>
</dbReference>
<dbReference type="InterPro" id="IPR045378">
    <property type="entry name" value="LNT_N"/>
</dbReference>
<feature type="transmembrane region" description="Helical" evidence="8">
    <location>
        <begin position="459"/>
        <end position="481"/>
    </location>
</feature>
<evidence type="ECO:0000256" key="1">
    <source>
        <dbReference type="ARBA" id="ARBA00004651"/>
    </source>
</evidence>
<comment type="subcellular location">
    <subcellularLocation>
        <location evidence="8">Cell inner membrane</location>
        <topology evidence="8">Multi-pass membrane protein</topology>
    </subcellularLocation>
    <subcellularLocation>
        <location evidence="1">Cell membrane</location>
        <topology evidence="1">Multi-pass membrane protein</topology>
    </subcellularLocation>
</comment>
<feature type="transmembrane region" description="Helical" evidence="8">
    <location>
        <begin position="149"/>
        <end position="171"/>
    </location>
</feature>
<dbReference type="KEGG" id="hor:Hore_09770"/>
<keyword evidence="6 8" id="KW-0472">Membrane</keyword>
<dbReference type="InterPro" id="IPR036526">
    <property type="entry name" value="C-N_Hydrolase_sf"/>
</dbReference>
<evidence type="ECO:0000256" key="3">
    <source>
        <dbReference type="ARBA" id="ARBA00022679"/>
    </source>
</evidence>
<dbReference type="CDD" id="cd07571">
    <property type="entry name" value="ALP_N-acyl_transferase"/>
    <property type="match status" value="1"/>
</dbReference>
<evidence type="ECO:0000259" key="9">
    <source>
        <dbReference type="PROSITE" id="PS50263"/>
    </source>
</evidence>
<dbReference type="GO" id="GO:0005886">
    <property type="term" value="C:plasma membrane"/>
    <property type="evidence" value="ECO:0007669"/>
    <property type="project" value="UniProtKB-SubCell"/>
</dbReference>
<dbReference type="GO" id="GO:0016410">
    <property type="term" value="F:N-acyltransferase activity"/>
    <property type="evidence" value="ECO:0007669"/>
    <property type="project" value="UniProtKB-UniRule"/>
</dbReference>
<dbReference type="SUPFAM" id="SSF56317">
    <property type="entry name" value="Carbon-nitrogen hydrolase"/>
    <property type="match status" value="1"/>
</dbReference>
<dbReference type="RefSeq" id="WP_012635919.1">
    <property type="nucleotide sequence ID" value="NC_011899.1"/>
</dbReference>
<dbReference type="Pfam" id="PF20154">
    <property type="entry name" value="LNT_N"/>
    <property type="match status" value="1"/>
</dbReference>
<reference evidence="10 11" key="1">
    <citation type="journal article" date="2009" name="PLoS ONE">
        <title>Genome analysis of the anaerobic thermohalophilic bacterium Halothermothrix orenii.</title>
        <authorList>
            <person name="Mavromatis K."/>
            <person name="Ivanova N."/>
            <person name="Anderson I."/>
            <person name="Lykidis A."/>
            <person name="Hooper S.D."/>
            <person name="Sun H."/>
            <person name="Kunin V."/>
            <person name="Lapidus A."/>
            <person name="Hugenholtz P."/>
            <person name="Patel B."/>
            <person name="Kyrpides N.C."/>
        </authorList>
    </citation>
    <scope>NUCLEOTIDE SEQUENCE [LARGE SCALE GENOMIC DNA]</scope>
    <source>
        <strain evidence="11">H 168 / OCM 544 / DSM 9562</strain>
    </source>
</reference>
<name>B8CWR4_HALOH</name>
<dbReference type="InterPro" id="IPR003010">
    <property type="entry name" value="C-N_Hydrolase"/>
</dbReference>
<sequence>MSLLLPFISGLFFIISLSFSHYYILGWLALIPLLFVLRKAKPAQGLFKGWFTGFIIISGTGYWLYSPLKSFSGLPVYGVVILLLLLFILVSSFYGLWGFLFCWLQSKKGLNVLLLGVSWTGMEFLRFLIIPDYPFAFLGYTQSCFPYLLQLADIGGVFLVSFVVVLINGLLFKIIVERRTSQFISLLLILLLVVGYGSWRINQINKITPEVVKIGFVHTDLSPVEKWREENIIPNINNLLEMTKGISDTSIVFWPESSLTFNIIKDDGYREFFYSKIKNMKPYLQVGSLSGIDGKSGIYNSSFLIDPNRGILQRYNKIRLVPFGEYMPLANIVEFLTGITMLSEIHGDKVTVFNLPGYKYKVVTCSEILYPDTVRKKAQFTNFIVNPSNEAWYNAGNLQQQMWVAAVFRAVENRRPVIRSTNYGLSGVITAVGKPRLKILPHSKGGYKSTVVKGRGTTIYQLAGDLPAFLILLLLIVWFLLKVYRDHF</sequence>
<dbReference type="Gene3D" id="3.60.110.10">
    <property type="entry name" value="Carbon-nitrogen hydrolase"/>
    <property type="match status" value="1"/>
</dbReference>
<dbReference type="STRING" id="373903.Hore_09770"/>
<protein>
    <recommendedName>
        <fullName evidence="8">Apolipoprotein N-acyltransferase</fullName>
        <shortName evidence="8">ALP N-acyltransferase</shortName>
        <ecNumber evidence="8">2.3.1.269</ecNumber>
    </recommendedName>
</protein>
<dbReference type="EC" id="2.3.1.269" evidence="8"/>
<dbReference type="PANTHER" id="PTHR38686:SF1">
    <property type="entry name" value="APOLIPOPROTEIN N-ACYLTRANSFERASE"/>
    <property type="match status" value="1"/>
</dbReference>
<evidence type="ECO:0000256" key="6">
    <source>
        <dbReference type="ARBA" id="ARBA00023136"/>
    </source>
</evidence>
<keyword evidence="8" id="KW-0997">Cell inner membrane</keyword>
<comment type="catalytic activity">
    <reaction evidence="8">
        <text>N-terminal S-1,2-diacyl-sn-glyceryl-L-cysteinyl-[lipoprotein] + a glycerophospholipid = N-acyl-S-1,2-diacyl-sn-glyceryl-L-cysteinyl-[lipoprotein] + a 2-acyl-sn-glycero-3-phospholipid + H(+)</text>
        <dbReference type="Rhea" id="RHEA:48228"/>
        <dbReference type="Rhea" id="RHEA-COMP:14681"/>
        <dbReference type="Rhea" id="RHEA-COMP:14684"/>
        <dbReference type="ChEBI" id="CHEBI:15378"/>
        <dbReference type="ChEBI" id="CHEBI:136912"/>
        <dbReference type="ChEBI" id="CHEBI:140656"/>
        <dbReference type="ChEBI" id="CHEBI:140657"/>
        <dbReference type="ChEBI" id="CHEBI:140660"/>
        <dbReference type="EC" id="2.3.1.269"/>
    </reaction>
</comment>
<keyword evidence="7 8" id="KW-0012">Acyltransferase</keyword>
<proteinExistence type="inferred from homology"/>
<keyword evidence="5 8" id="KW-1133">Transmembrane helix</keyword>
<comment type="function">
    <text evidence="8">Catalyzes the phospholipid dependent N-acylation of the N-terminal cysteine of apolipoprotein, the last step in lipoprotein maturation.</text>
</comment>
<keyword evidence="4 8" id="KW-0812">Transmembrane</keyword>
<dbReference type="Pfam" id="PF00795">
    <property type="entry name" value="CN_hydrolase"/>
    <property type="match status" value="1"/>
</dbReference>
<dbReference type="PROSITE" id="PS50263">
    <property type="entry name" value="CN_HYDROLASE"/>
    <property type="match status" value="1"/>
</dbReference>
<evidence type="ECO:0000256" key="7">
    <source>
        <dbReference type="ARBA" id="ARBA00023315"/>
    </source>
</evidence>
<evidence type="ECO:0000313" key="11">
    <source>
        <dbReference type="Proteomes" id="UP000000719"/>
    </source>
</evidence>
<organism evidence="10 11">
    <name type="scientific">Halothermothrix orenii (strain H 168 / OCM 544 / DSM 9562)</name>
    <dbReference type="NCBI Taxonomy" id="373903"/>
    <lineage>
        <taxon>Bacteria</taxon>
        <taxon>Bacillati</taxon>
        <taxon>Bacillota</taxon>
        <taxon>Clostridia</taxon>
        <taxon>Halanaerobiales</taxon>
        <taxon>Halothermotrichaceae</taxon>
        <taxon>Halothermothrix</taxon>
    </lineage>
</organism>
<comment type="pathway">
    <text evidence="8">Protein modification; lipoprotein biosynthesis (N-acyl transfer).</text>
</comment>
<keyword evidence="3 8" id="KW-0808">Transferase</keyword>
<keyword evidence="10" id="KW-0449">Lipoprotein</keyword>
<evidence type="ECO:0000256" key="5">
    <source>
        <dbReference type="ARBA" id="ARBA00022989"/>
    </source>
</evidence>
<evidence type="ECO:0000256" key="4">
    <source>
        <dbReference type="ARBA" id="ARBA00022692"/>
    </source>
</evidence>
<dbReference type="OrthoDB" id="9811121at2"/>
<keyword evidence="11" id="KW-1185">Reference proteome</keyword>
<feature type="transmembrane region" description="Helical" evidence="8">
    <location>
        <begin position="110"/>
        <end position="129"/>
    </location>
</feature>
<dbReference type="NCBIfam" id="TIGR00546">
    <property type="entry name" value="lnt"/>
    <property type="match status" value="1"/>
</dbReference>
<accession>B8CWR4</accession>
<feature type="transmembrane region" description="Helical" evidence="8">
    <location>
        <begin position="12"/>
        <end position="37"/>
    </location>
</feature>
<evidence type="ECO:0000256" key="2">
    <source>
        <dbReference type="ARBA" id="ARBA00022475"/>
    </source>
</evidence>
<feature type="domain" description="CN hydrolase" evidence="9">
    <location>
        <begin position="217"/>
        <end position="453"/>
    </location>
</feature>
<evidence type="ECO:0000313" key="10">
    <source>
        <dbReference type="EMBL" id="ACL69733.1"/>
    </source>
</evidence>
<dbReference type="UniPathway" id="UPA00666"/>
<feature type="transmembrane region" description="Helical" evidence="8">
    <location>
        <begin position="183"/>
        <end position="199"/>
    </location>
</feature>
<feature type="transmembrane region" description="Helical" evidence="8">
    <location>
        <begin position="49"/>
        <end position="65"/>
    </location>
</feature>
<comment type="similarity">
    <text evidence="8">Belongs to the CN hydrolase family. Apolipoprotein N-acyltransferase subfamily.</text>
</comment>
<dbReference type="AlphaFoldDB" id="B8CWR4"/>
<dbReference type="HAMAP" id="MF_01148">
    <property type="entry name" value="Lnt"/>
    <property type="match status" value="1"/>
</dbReference>
<dbReference type="InterPro" id="IPR004563">
    <property type="entry name" value="Apolipo_AcylTrfase"/>
</dbReference>
<dbReference type="PANTHER" id="PTHR38686">
    <property type="entry name" value="APOLIPOPROTEIN N-ACYLTRANSFERASE"/>
    <property type="match status" value="1"/>
</dbReference>
<dbReference type="GO" id="GO:0042158">
    <property type="term" value="P:lipoprotein biosynthetic process"/>
    <property type="evidence" value="ECO:0007669"/>
    <property type="project" value="UniProtKB-UniRule"/>
</dbReference>
<keyword evidence="2 8" id="KW-1003">Cell membrane</keyword>
<evidence type="ECO:0000256" key="8">
    <source>
        <dbReference type="HAMAP-Rule" id="MF_01148"/>
    </source>
</evidence>
<dbReference type="eggNOG" id="COG0815">
    <property type="taxonomic scope" value="Bacteria"/>
</dbReference>
<dbReference type="HOGENOM" id="CLU_019563_1_2_9"/>
<dbReference type="Proteomes" id="UP000000719">
    <property type="component" value="Chromosome"/>
</dbReference>
<gene>
    <name evidence="8" type="primary">lnt</name>
    <name evidence="10" type="ordered locus">Hore_09770</name>
</gene>
<feature type="transmembrane region" description="Helical" evidence="8">
    <location>
        <begin position="77"/>
        <end position="103"/>
    </location>
</feature>